<keyword evidence="5" id="KW-1185">Reference proteome</keyword>
<dbReference type="PANTHER" id="PTHR11124">
    <property type="entry name" value="VACUOLAR SORTING PROTEIN VPS29"/>
    <property type="match status" value="1"/>
</dbReference>
<dbReference type="Pfam" id="PF12850">
    <property type="entry name" value="Metallophos_2"/>
    <property type="match status" value="1"/>
</dbReference>
<dbReference type="InterPro" id="IPR024654">
    <property type="entry name" value="Calcineurin-like_PHP_lpxH"/>
</dbReference>
<dbReference type="AlphaFoldDB" id="A0A4R1LB02"/>
<dbReference type="Proteomes" id="UP000295210">
    <property type="component" value="Unassembled WGS sequence"/>
</dbReference>
<sequence length="155" mass="16243">MPGPSLRVGVISDTHGLLRPEALAALAGVAHILHAGDVGDPAILDTLRTLAPVTAIRGNIDRSGPCAALPATELVTLNGVSLYMLHDVNDLDLDPAAAGARVVISGHSHQPARYERRGVLYFNPGSAGPRRFSLPVSLGFLHLGAEIHAEIRELS</sequence>
<proteinExistence type="inferred from homology"/>
<comment type="cofactor">
    <cofactor evidence="2">
        <name>a divalent metal cation</name>
        <dbReference type="ChEBI" id="CHEBI:60240"/>
    </cofactor>
</comment>
<protein>
    <recommendedName>
        <fullName evidence="2">Phosphoesterase</fullName>
        <ecNumber evidence="2">3.1.4.-</ecNumber>
    </recommendedName>
</protein>
<organism evidence="4 5">
    <name type="scientific">Acidipila rosea</name>
    <dbReference type="NCBI Taxonomy" id="768535"/>
    <lineage>
        <taxon>Bacteria</taxon>
        <taxon>Pseudomonadati</taxon>
        <taxon>Acidobacteriota</taxon>
        <taxon>Terriglobia</taxon>
        <taxon>Terriglobales</taxon>
        <taxon>Acidobacteriaceae</taxon>
        <taxon>Acidipila</taxon>
    </lineage>
</organism>
<dbReference type="NCBIfam" id="TIGR00040">
    <property type="entry name" value="yfcE"/>
    <property type="match status" value="1"/>
</dbReference>
<dbReference type="InterPro" id="IPR000979">
    <property type="entry name" value="Phosphodiesterase_MJ0936/Vps29"/>
</dbReference>
<name>A0A4R1LB02_9BACT</name>
<comment type="caution">
    <text evidence="4">The sequence shown here is derived from an EMBL/GenBank/DDBJ whole genome shotgun (WGS) entry which is preliminary data.</text>
</comment>
<dbReference type="GO" id="GO:0046872">
    <property type="term" value="F:metal ion binding"/>
    <property type="evidence" value="ECO:0007669"/>
    <property type="project" value="UniProtKB-KW"/>
</dbReference>
<dbReference type="GO" id="GO:0016787">
    <property type="term" value="F:hydrolase activity"/>
    <property type="evidence" value="ECO:0007669"/>
    <property type="project" value="UniProtKB-UniRule"/>
</dbReference>
<evidence type="ECO:0000256" key="2">
    <source>
        <dbReference type="RuleBase" id="RU362039"/>
    </source>
</evidence>
<gene>
    <name evidence="4" type="ORF">C7378_1713</name>
</gene>
<dbReference type="EC" id="3.1.4.-" evidence="2"/>
<dbReference type="SUPFAM" id="SSF56300">
    <property type="entry name" value="Metallo-dependent phosphatases"/>
    <property type="match status" value="1"/>
</dbReference>
<dbReference type="Gene3D" id="3.60.21.10">
    <property type="match status" value="1"/>
</dbReference>
<dbReference type="InterPro" id="IPR029052">
    <property type="entry name" value="Metallo-depent_PP-like"/>
</dbReference>
<reference evidence="4 5" key="1">
    <citation type="submission" date="2019-03" db="EMBL/GenBank/DDBJ databases">
        <title>Genomic Encyclopedia of Type Strains, Phase IV (KMG-IV): sequencing the most valuable type-strain genomes for metagenomic binning, comparative biology and taxonomic classification.</title>
        <authorList>
            <person name="Goeker M."/>
        </authorList>
    </citation>
    <scope>NUCLEOTIDE SEQUENCE [LARGE SCALE GENOMIC DNA]</scope>
    <source>
        <strain evidence="4 5">DSM 103428</strain>
    </source>
</reference>
<accession>A0A4R1LB02</accession>
<dbReference type="EMBL" id="SMGK01000002">
    <property type="protein sequence ID" value="TCK74093.1"/>
    <property type="molecule type" value="Genomic_DNA"/>
</dbReference>
<evidence type="ECO:0000256" key="1">
    <source>
        <dbReference type="ARBA" id="ARBA00008950"/>
    </source>
</evidence>
<evidence type="ECO:0000259" key="3">
    <source>
        <dbReference type="Pfam" id="PF12850"/>
    </source>
</evidence>
<feature type="domain" description="Calcineurin-like phosphoesterase" evidence="3">
    <location>
        <begin position="7"/>
        <end position="143"/>
    </location>
</feature>
<evidence type="ECO:0000313" key="5">
    <source>
        <dbReference type="Proteomes" id="UP000295210"/>
    </source>
</evidence>
<comment type="similarity">
    <text evidence="1 2">Belongs to the metallophosphoesterase superfamily. YfcE family.</text>
</comment>
<keyword evidence="2" id="KW-0479">Metal-binding</keyword>
<evidence type="ECO:0000313" key="4">
    <source>
        <dbReference type="EMBL" id="TCK74093.1"/>
    </source>
</evidence>